<accession>A0A218WV07</accession>
<name>A0A218WV07_PUNGR</name>
<comment type="caution">
    <text evidence="1">The sequence shown here is derived from an EMBL/GenBank/DDBJ whole genome shotgun (WGS) entry which is preliminary data.</text>
</comment>
<dbReference type="Proteomes" id="UP000197138">
    <property type="component" value="Unassembled WGS sequence"/>
</dbReference>
<gene>
    <name evidence="1" type="ORF">CDL15_Pgr009846</name>
</gene>
<evidence type="ECO:0000313" key="1">
    <source>
        <dbReference type="EMBL" id="OWM76200.1"/>
    </source>
</evidence>
<evidence type="ECO:0000313" key="2">
    <source>
        <dbReference type="Proteomes" id="UP000197138"/>
    </source>
</evidence>
<dbReference type="AlphaFoldDB" id="A0A218WV07"/>
<proteinExistence type="predicted"/>
<organism evidence="1 2">
    <name type="scientific">Punica granatum</name>
    <name type="common">Pomegranate</name>
    <dbReference type="NCBI Taxonomy" id="22663"/>
    <lineage>
        <taxon>Eukaryota</taxon>
        <taxon>Viridiplantae</taxon>
        <taxon>Streptophyta</taxon>
        <taxon>Embryophyta</taxon>
        <taxon>Tracheophyta</taxon>
        <taxon>Spermatophyta</taxon>
        <taxon>Magnoliopsida</taxon>
        <taxon>eudicotyledons</taxon>
        <taxon>Gunneridae</taxon>
        <taxon>Pentapetalae</taxon>
        <taxon>rosids</taxon>
        <taxon>malvids</taxon>
        <taxon>Myrtales</taxon>
        <taxon>Lythraceae</taxon>
        <taxon>Punica</taxon>
    </lineage>
</organism>
<reference evidence="2" key="1">
    <citation type="journal article" date="2017" name="Plant J.">
        <title>The pomegranate (Punica granatum L.) genome and the genomics of punicalagin biosynthesis.</title>
        <authorList>
            <person name="Qin G."/>
            <person name="Xu C."/>
            <person name="Ming R."/>
            <person name="Tang H."/>
            <person name="Guyot R."/>
            <person name="Kramer E.M."/>
            <person name="Hu Y."/>
            <person name="Yi X."/>
            <person name="Qi Y."/>
            <person name="Xu X."/>
            <person name="Gao Z."/>
            <person name="Pan H."/>
            <person name="Jian J."/>
            <person name="Tian Y."/>
            <person name="Yue Z."/>
            <person name="Xu Y."/>
        </authorList>
    </citation>
    <scope>NUCLEOTIDE SEQUENCE [LARGE SCALE GENOMIC DNA]</scope>
    <source>
        <strain evidence="2">cv. Dabenzi</strain>
    </source>
</reference>
<protein>
    <submittedName>
        <fullName evidence="1">Uncharacterized protein</fullName>
    </submittedName>
</protein>
<dbReference type="EMBL" id="MTKT01003224">
    <property type="protein sequence ID" value="OWM76200.1"/>
    <property type="molecule type" value="Genomic_DNA"/>
</dbReference>
<sequence length="70" mass="8255">MTPMRSGRLLYRGTHLCTTGNEEEEDEGCFDLWDSFEHILRVGQPYAPRIADDERLWRLSHCLERNQESS</sequence>